<keyword evidence="1" id="KW-0479">Metal-binding</keyword>
<dbReference type="SMART" id="SM00343">
    <property type="entry name" value="ZnF_C2HC"/>
    <property type="match status" value="1"/>
</dbReference>
<dbReference type="InterPro" id="IPR005162">
    <property type="entry name" value="Retrotrans_gag_dom"/>
</dbReference>
<evidence type="ECO:0000256" key="1">
    <source>
        <dbReference type="PROSITE-ProRule" id="PRU00047"/>
    </source>
</evidence>
<feature type="domain" description="CCHC-type" evidence="3">
    <location>
        <begin position="302"/>
        <end position="317"/>
    </location>
</feature>
<feature type="compositionally biased region" description="Low complexity" evidence="2">
    <location>
        <begin position="267"/>
        <end position="276"/>
    </location>
</feature>
<evidence type="ECO:0000313" key="7">
    <source>
        <dbReference type="RefSeq" id="XP_035541188.1"/>
    </source>
</evidence>
<feature type="compositionally biased region" description="Polar residues" evidence="2">
    <location>
        <begin position="250"/>
        <end position="266"/>
    </location>
</feature>
<dbReference type="GeneID" id="109000589"/>
<proteinExistence type="predicted"/>
<keyword evidence="1" id="KW-0862">Zinc</keyword>
<organism evidence="4 7">
    <name type="scientific">Juglans regia</name>
    <name type="common">English walnut</name>
    <dbReference type="NCBI Taxonomy" id="51240"/>
    <lineage>
        <taxon>Eukaryota</taxon>
        <taxon>Viridiplantae</taxon>
        <taxon>Streptophyta</taxon>
        <taxon>Embryophyta</taxon>
        <taxon>Tracheophyta</taxon>
        <taxon>Spermatophyta</taxon>
        <taxon>Magnoliopsida</taxon>
        <taxon>eudicotyledons</taxon>
        <taxon>Gunneridae</taxon>
        <taxon>Pentapetalae</taxon>
        <taxon>rosids</taxon>
        <taxon>fabids</taxon>
        <taxon>Fagales</taxon>
        <taxon>Juglandaceae</taxon>
        <taxon>Juglans</taxon>
    </lineage>
</organism>
<dbReference type="AlphaFoldDB" id="A0A2I4FN22"/>
<dbReference type="RefSeq" id="XP_035541187.1">
    <property type="nucleotide sequence ID" value="XM_035685294.1"/>
</dbReference>
<keyword evidence="1" id="KW-0863">Zinc-finger</keyword>
<feature type="region of interest" description="Disordered" evidence="2">
    <location>
        <begin position="240"/>
        <end position="277"/>
    </location>
</feature>
<gene>
    <name evidence="5 6 7" type="primary">LOC109000589</name>
</gene>
<dbReference type="PROSITE" id="PS50158">
    <property type="entry name" value="ZF_CCHC"/>
    <property type="match status" value="1"/>
</dbReference>
<evidence type="ECO:0000313" key="5">
    <source>
        <dbReference type="RefSeq" id="XP_018833066.1"/>
    </source>
</evidence>
<dbReference type="PANTHER" id="PTHR34482">
    <property type="entry name" value="DNA DAMAGE-INDUCIBLE PROTEIN 1-LIKE"/>
    <property type="match status" value="1"/>
</dbReference>
<dbReference type="Proteomes" id="UP000235220">
    <property type="component" value="Chromosome 14"/>
</dbReference>
<dbReference type="STRING" id="51240.A0A2I4FN22"/>
<evidence type="ECO:0000313" key="4">
    <source>
        <dbReference type="Proteomes" id="UP000235220"/>
    </source>
</evidence>
<dbReference type="Pfam" id="PF00098">
    <property type="entry name" value="zf-CCHC"/>
    <property type="match status" value="1"/>
</dbReference>
<dbReference type="OrthoDB" id="1936908at2759"/>
<evidence type="ECO:0000256" key="2">
    <source>
        <dbReference type="SAM" id="MobiDB-lite"/>
    </source>
</evidence>
<dbReference type="Gramene" id="Jr14_18430_p1">
    <property type="protein sequence ID" value="cds.Jr14_18430_p1"/>
    <property type="gene ID" value="Jr14_18430"/>
</dbReference>
<sequence length="322" mass="37626">MAPTTSKRPIAHQDESLDVCNEDCRRALRDPEALVHVATRLCKAFTNRPSVYAGQAHSRSKFDQFCRLHPPMFDGKADVMEADNWISRLEKIFRAIDCTEEQMVEFATYNLADVADVWWIYTRKLIKQELGEETPITWTRFKQVFRDQFFPEVFREAKAREFADLRQGDMSVHQYSLKFIELSRFAPYLIPDESRKAQKFERGLHPQILDRLIALKLRNFDVLVDRAMIVEEYLQSREEQFDKRKRKQQIPKQSLSKKPFQSSGQMPPQNNKPQQNATGQHAMCQTCSKVHRGKCLMGTNTCFKCGKLGHRIRDCQDDQRCG</sequence>
<protein>
    <submittedName>
        <fullName evidence="5 6">Uncharacterized protein LOC109000589 isoform X1</fullName>
    </submittedName>
</protein>
<accession>A0A2I4FN22</accession>
<keyword evidence="4" id="KW-1185">Reference proteome</keyword>
<dbReference type="Gene3D" id="4.10.60.10">
    <property type="entry name" value="Zinc finger, CCHC-type"/>
    <property type="match status" value="1"/>
</dbReference>
<evidence type="ECO:0000259" key="3">
    <source>
        <dbReference type="PROSITE" id="PS50158"/>
    </source>
</evidence>
<evidence type="ECO:0000313" key="6">
    <source>
        <dbReference type="RefSeq" id="XP_035541187.1"/>
    </source>
</evidence>
<name>A0A2I4FN22_JUGRE</name>
<dbReference type="KEGG" id="jre:109000589"/>
<dbReference type="InterPro" id="IPR001878">
    <property type="entry name" value="Znf_CCHC"/>
</dbReference>
<dbReference type="RefSeq" id="XP_018833066.1">
    <property type="nucleotide sequence ID" value="XM_018977521.2"/>
</dbReference>
<dbReference type="GO" id="GO:0008270">
    <property type="term" value="F:zinc ion binding"/>
    <property type="evidence" value="ECO:0007669"/>
    <property type="project" value="UniProtKB-KW"/>
</dbReference>
<dbReference type="Pfam" id="PF03732">
    <property type="entry name" value="Retrotrans_gag"/>
    <property type="match status" value="1"/>
</dbReference>
<dbReference type="RefSeq" id="XP_035541188.1">
    <property type="nucleotide sequence ID" value="XM_035685295.1"/>
</dbReference>
<dbReference type="PANTHER" id="PTHR34482:SF36">
    <property type="entry name" value="RETROTRANSPOSON GAG DOMAIN-CONTAINING PROTEIN"/>
    <property type="match status" value="1"/>
</dbReference>
<reference evidence="5 6" key="1">
    <citation type="submission" date="2025-04" db="UniProtKB">
        <authorList>
            <consortium name="RefSeq"/>
        </authorList>
    </citation>
    <scope>IDENTIFICATION</scope>
    <source>
        <tissue evidence="5 6">Leaves</tissue>
    </source>
</reference>
<dbReference type="GO" id="GO:0003676">
    <property type="term" value="F:nucleic acid binding"/>
    <property type="evidence" value="ECO:0007669"/>
    <property type="project" value="InterPro"/>
</dbReference>